<proteinExistence type="predicted"/>
<protein>
    <submittedName>
        <fullName evidence="1">Uncharacterized protein</fullName>
    </submittedName>
</protein>
<reference evidence="1" key="1">
    <citation type="submission" date="2018-02" db="EMBL/GenBank/DDBJ databases">
        <title>Rhizophora mucronata_Transcriptome.</title>
        <authorList>
            <person name="Meera S.P."/>
            <person name="Sreeshan A."/>
            <person name="Augustine A."/>
        </authorList>
    </citation>
    <scope>NUCLEOTIDE SEQUENCE</scope>
    <source>
        <tissue evidence="1">Leaf</tissue>
    </source>
</reference>
<name>A0A2P2II61_RHIMU</name>
<organism evidence="1">
    <name type="scientific">Rhizophora mucronata</name>
    <name type="common">Asiatic mangrove</name>
    <dbReference type="NCBI Taxonomy" id="61149"/>
    <lineage>
        <taxon>Eukaryota</taxon>
        <taxon>Viridiplantae</taxon>
        <taxon>Streptophyta</taxon>
        <taxon>Embryophyta</taxon>
        <taxon>Tracheophyta</taxon>
        <taxon>Spermatophyta</taxon>
        <taxon>Magnoliopsida</taxon>
        <taxon>eudicotyledons</taxon>
        <taxon>Gunneridae</taxon>
        <taxon>Pentapetalae</taxon>
        <taxon>rosids</taxon>
        <taxon>fabids</taxon>
        <taxon>Malpighiales</taxon>
        <taxon>Rhizophoraceae</taxon>
        <taxon>Rhizophora</taxon>
    </lineage>
</organism>
<accession>A0A2P2II61</accession>
<dbReference type="AlphaFoldDB" id="A0A2P2II61"/>
<sequence>MACLFSLLVRKKKKKGIYFCTGIVEFVCGSKCPILV</sequence>
<evidence type="ECO:0000313" key="1">
    <source>
        <dbReference type="EMBL" id="MBW80909.1"/>
    </source>
</evidence>
<dbReference type="EMBL" id="GGEC01000426">
    <property type="protein sequence ID" value="MBW80909.1"/>
    <property type="molecule type" value="Transcribed_RNA"/>
</dbReference>